<feature type="region of interest" description="Disordered" evidence="1">
    <location>
        <begin position="147"/>
        <end position="170"/>
    </location>
</feature>
<keyword evidence="3" id="KW-1185">Reference proteome</keyword>
<dbReference type="EMBL" id="JASCZI010091089">
    <property type="protein sequence ID" value="MED6148889.1"/>
    <property type="molecule type" value="Genomic_DNA"/>
</dbReference>
<evidence type="ECO:0000313" key="3">
    <source>
        <dbReference type="Proteomes" id="UP001341840"/>
    </source>
</evidence>
<evidence type="ECO:0000313" key="2">
    <source>
        <dbReference type="EMBL" id="MED6148889.1"/>
    </source>
</evidence>
<sequence length="209" mass="23719">SHAPRGLDDETAGAEQPIHVDPVNVDAFLMTTDSPRTKTSIVTRSIWIGGVEHSGACSYRRVDCWRIHVFKLFRQTSDRHPRSHVLISCSRLMRRLSRVAEEGELGIREELFIERGRLEGERYEDELELERLFDQFELLGDSPIRHSPAHPLASLQPTNHQMQPADVHEPGETTCEQLTSAGVDDIWDVTRSCASTAHDIVQGFKQRID</sequence>
<organism evidence="2 3">
    <name type="scientific">Stylosanthes scabra</name>
    <dbReference type="NCBI Taxonomy" id="79078"/>
    <lineage>
        <taxon>Eukaryota</taxon>
        <taxon>Viridiplantae</taxon>
        <taxon>Streptophyta</taxon>
        <taxon>Embryophyta</taxon>
        <taxon>Tracheophyta</taxon>
        <taxon>Spermatophyta</taxon>
        <taxon>Magnoliopsida</taxon>
        <taxon>eudicotyledons</taxon>
        <taxon>Gunneridae</taxon>
        <taxon>Pentapetalae</taxon>
        <taxon>rosids</taxon>
        <taxon>fabids</taxon>
        <taxon>Fabales</taxon>
        <taxon>Fabaceae</taxon>
        <taxon>Papilionoideae</taxon>
        <taxon>50 kb inversion clade</taxon>
        <taxon>dalbergioids sensu lato</taxon>
        <taxon>Dalbergieae</taxon>
        <taxon>Pterocarpus clade</taxon>
        <taxon>Stylosanthes</taxon>
    </lineage>
</organism>
<gene>
    <name evidence="2" type="ORF">PIB30_057334</name>
</gene>
<feature type="non-terminal residue" evidence="2">
    <location>
        <position position="1"/>
    </location>
</feature>
<name>A0ABU6TK62_9FABA</name>
<comment type="caution">
    <text evidence="2">The sequence shown here is derived from an EMBL/GenBank/DDBJ whole genome shotgun (WGS) entry which is preliminary data.</text>
</comment>
<dbReference type="Proteomes" id="UP001341840">
    <property type="component" value="Unassembled WGS sequence"/>
</dbReference>
<evidence type="ECO:0000256" key="1">
    <source>
        <dbReference type="SAM" id="MobiDB-lite"/>
    </source>
</evidence>
<proteinExistence type="predicted"/>
<protein>
    <submittedName>
        <fullName evidence="2">Uncharacterized protein</fullName>
    </submittedName>
</protein>
<reference evidence="2 3" key="1">
    <citation type="journal article" date="2023" name="Plants (Basel)">
        <title>Bridging the Gap: Combining Genomics and Transcriptomics Approaches to Understand Stylosanthes scabra, an Orphan Legume from the Brazilian Caatinga.</title>
        <authorList>
            <person name="Ferreira-Neto J.R.C."/>
            <person name="da Silva M.D."/>
            <person name="Binneck E."/>
            <person name="de Melo N.F."/>
            <person name="da Silva R.H."/>
            <person name="de Melo A.L.T.M."/>
            <person name="Pandolfi V."/>
            <person name="Bustamante F.O."/>
            <person name="Brasileiro-Vidal A.C."/>
            <person name="Benko-Iseppon A.M."/>
        </authorList>
    </citation>
    <scope>NUCLEOTIDE SEQUENCE [LARGE SCALE GENOMIC DNA]</scope>
    <source>
        <tissue evidence="2">Leaves</tissue>
    </source>
</reference>
<accession>A0ABU6TK62</accession>